<dbReference type="AlphaFoldDB" id="A0A7X6B084"/>
<reference evidence="3 4" key="1">
    <citation type="submission" date="2020-02" db="EMBL/GenBank/DDBJ databases">
        <title>Streptomyces malaysiensis DSM14702 (JHCC583434, PFL_A843) Genome sequencing and assembly.</title>
        <authorList>
            <person name="Samborskyy M."/>
        </authorList>
    </citation>
    <scope>NUCLEOTIDE SEQUENCE [LARGE SCALE GENOMIC DNA]</scope>
    <source>
        <strain evidence="3 4">DSM 14702</strain>
    </source>
</reference>
<dbReference type="Proteomes" id="UP000536624">
    <property type="component" value="Unassembled WGS sequence"/>
</dbReference>
<keyword evidence="3" id="KW-0378">Hydrolase</keyword>
<dbReference type="PANTHER" id="PTHR21240">
    <property type="entry name" value="2-AMINO-3-CARBOXYLMUCONATE-6-SEMIALDEHYDE DECARBOXYLASE"/>
    <property type="match status" value="1"/>
</dbReference>
<sequence length="287" mass="31315">MTVIDARVRLPQSLRENPVYRAPARQTETYDRVLQLTDKMNSGTLPDLLAEMDAEGIEHAVMHAESEGGESADALNEALTKVIAEHPGRFSGIGTVDLDSGRPTGPARQVASAQAQGLLGVAVQPAFFGLDIDDRTLYPMYSRAEELGLIVAVHTGVTYSRMHPLKHERPELLDQVACDFPDLKIIACHAGWPWVTEYCAVARRHPTVYLEFGALAPKYVAKPGTGWDALFGMMPNVLREQVLYGSDWPIMAPQRALAEWRASGLPAPALEALFAGNARRLFGLAAS</sequence>
<gene>
    <name evidence="3" type="ORF">SMALB_7389</name>
</gene>
<dbReference type="GO" id="GO:0016831">
    <property type="term" value="F:carboxy-lyase activity"/>
    <property type="evidence" value="ECO:0007669"/>
    <property type="project" value="InterPro"/>
</dbReference>
<dbReference type="EMBL" id="JAALLH010000001">
    <property type="protein sequence ID" value="NIY69279.1"/>
    <property type="molecule type" value="Genomic_DNA"/>
</dbReference>
<evidence type="ECO:0000256" key="1">
    <source>
        <dbReference type="ARBA" id="ARBA00023239"/>
    </source>
</evidence>
<dbReference type="InterPro" id="IPR006680">
    <property type="entry name" value="Amidohydro-rel"/>
</dbReference>
<name>A0A7X6B084_STRMQ</name>
<dbReference type="PANTHER" id="PTHR21240:SF19">
    <property type="entry name" value="CATALYTIC_ HYDROLASE"/>
    <property type="match status" value="1"/>
</dbReference>
<dbReference type="InterPro" id="IPR032465">
    <property type="entry name" value="ACMSD"/>
</dbReference>
<dbReference type="Pfam" id="PF04909">
    <property type="entry name" value="Amidohydro_2"/>
    <property type="match status" value="1"/>
</dbReference>
<dbReference type="InterPro" id="IPR032466">
    <property type="entry name" value="Metal_Hydrolase"/>
</dbReference>
<keyword evidence="1" id="KW-0456">Lyase</keyword>
<comment type="caution">
    <text evidence="3">The sequence shown here is derived from an EMBL/GenBank/DDBJ whole genome shotgun (WGS) entry which is preliminary data.</text>
</comment>
<feature type="domain" description="Amidohydrolase-related" evidence="2">
    <location>
        <begin position="27"/>
        <end position="284"/>
    </location>
</feature>
<evidence type="ECO:0000259" key="2">
    <source>
        <dbReference type="Pfam" id="PF04909"/>
    </source>
</evidence>
<accession>A0A7X6B084</accession>
<proteinExistence type="predicted"/>
<evidence type="ECO:0000313" key="4">
    <source>
        <dbReference type="Proteomes" id="UP000536624"/>
    </source>
</evidence>
<protein>
    <submittedName>
        <fullName evidence="3">Amidohydrolase 2</fullName>
    </submittedName>
</protein>
<dbReference type="GO" id="GO:0016787">
    <property type="term" value="F:hydrolase activity"/>
    <property type="evidence" value="ECO:0007669"/>
    <property type="project" value="UniProtKB-KW"/>
</dbReference>
<dbReference type="RefSeq" id="WP_167503928.1">
    <property type="nucleotide sequence ID" value="NZ_JAALLH010000001.1"/>
</dbReference>
<dbReference type="CDD" id="cd01292">
    <property type="entry name" value="metallo-dependent_hydrolases"/>
    <property type="match status" value="1"/>
</dbReference>
<dbReference type="Gene3D" id="3.20.20.140">
    <property type="entry name" value="Metal-dependent hydrolases"/>
    <property type="match status" value="1"/>
</dbReference>
<evidence type="ECO:0000313" key="3">
    <source>
        <dbReference type="EMBL" id="NIY69279.1"/>
    </source>
</evidence>
<organism evidence="3 4">
    <name type="scientific">Streptomyces malaysiensis</name>
    <dbReference type="NCBI Taxonomy" id="92644"/>
    <lineage>
        <taxon>Bacteria</taxon>
        <taxon>Bacillati</taxon>
        <taxon>Actinomycetota</taxon>
        <taxon>Actinomycetes</taxon>
        <taxon>Kitasatosporales</taxon>
        <taxon>Streptomycetaceae</taxon>
        <taxon>Streptomyces</taxon>
        <taxon>Streptomyces violaceusniger group</taxon>
    </lineage>
</organism>
<dbReference type="SUPFAM" id="SSF51556">
    <property type="entry name" value="Metallo-dependent hydrolases"/>
    <property type="match status" value="1"/>
</dbReference>